<comment type="similarity">
    <text evidence="2 7">Belongs to the PRP38 family.</text>
</comment>
<reference evidence="8" key="2">
    <citation type="submission" date="2014-02" db="EMBL/GenBank/DDBJ databases">
        <title>Complete DNA sequence of /Kuraishia capsulata/ illustrates novel genomic features among budding yeasts (/Saccharomycotina/).</title>
        <authorList>
            <person name="Morales L."/>
            <person name="Noel B."/>
            <person name="Porcel B."/>
            <person name="Marcet-Houben M."/>
            <person name="Hullo M-F."/>
            <person name="Sacerdot C."/>
            <person name="Tekaia F."/>
            <person name="Leh-Louis V."/>
            <person name="Despons L."/>
            <person name="Khanna V."/>
            <person name="Aury J-M."/>
            <person name="Barbe V."/>
            <person name="Couloux A."/>
            <person name="Labadie K."/>
            <person name="Pelletier E."/>
            <person name="Souciet J-L."/>
            <person name="Boekhout T."/>
            <person name="Gabaldon T."/>
            <person name="Wincker P."/>
            <person name="Dujon B."/>
        </authorList>
    </citation>
    <scope>NUCLEOTIDE SEQUENCE</scope>
    <source>
        <strain evidence="8">CBS 1993</strain>
    </source>
</reference>
<evidence type="ECO:0000256" key="1">
    <source>
        <dbReference type="ARBA" id="ARBA00004123"/>
    </source>
</evidence>
<dbReference type="InterPro" id="IPR005037">
    <property type="entry name" value="PRP38"/>
</dbReference>
<name>W6MI80_9ASCO</name>
<keyword evidence="4 7" id="KW-0747">Spliceosome</keyword>
<dbReference type="EMBL" id="HG793126">
    <property type="protein sequence ID" value="CDK26134.1"/>
    <property type="molecule type" value="Genomic_DNA"/>
</dbReference>
<evidence type="ECO:0000256" key="4">
    <source>
        <dbReference type="ARBA" id="ARBA00022728"/>
    </source>
</evidence>
<evidence type="ECO:0000313" key="9">
    <source>
        <dbReference type="Proteomes" id="UP000019384"/>
    </source>
</evidence>
<dbReference type="AlphaFoldDB" id="W6MI80"/>
<dbReference type="GeneID" id="34519530"/>
<comment type="subcellular location">
    <subcellularLocation>
        <location evidence="1 7">Nucleus</location>
    </subcellularLocation>
</comment>
<reference evidence="8" key="1">
    <citation type="submission" date="2013-12" db="EMBL/GenBank/DDBJ databases">
        <authorList>
            <person name="Genoscope - CEA"/>
        </authorList>
    </citation>
    <scope>NUCLEOTIDE SEQUENCE</scope>
    <source>
        <strain evidence="8">CBS 1993</strain>
    </source>
</reference>
<evidence type="ECO:0000256" key="6">
    <source>
        <dbReference type="ARBA" id="ARBA00023242"/>
    </source>
</evidence>
<dbReference type="HOGENOM" id="CLU_039466_2_1_1"/>
<dbReference type="GO" id="GO:0000398">
    <property type="term" value="P:mRNA splicing, via spliceosome"/>
    <property type="evidence" value="ECO:0007669"/>
    <property type="project" value="UniProtKB-UniRule"/>
</dbReference>
<dbReference type="Proteomes" id="UP000019384">
    <property type="component" value="Unassembled WGS sequence"/>
</dbReference>
<keyword evidence="3 7" id="KW-0507">mRNA processing</keyword>
<dbReference type="RefSeq" id="XP_022458142.1">
    <property type="nucleotide sequence ID" value="XM_022604353.1"/>
</dbReference>
<evidence type="ECO:0000256" key="2">
    <source>
        <dbReference type="ARBA" id="ARBA00006164"/>
    </source>
</evidence>
<evidence type="ECO:0000256" key="3">
    <source>
        <dbReference type="ARBA" id="ARBA00022664"/>
    </source>
</evidence>
<dbReference type="OrthoDB" id="190958at2759"/>
<evidence type="ECO:0000256" key="7">
    <source>
        <dbReference type="RuleBase" id="RU367025"/>
    </source>
</evidence>
<dbReference type="STRING" id="1382522.W6MI80"/>
<sequence>MSDTIIIDRGISHGAARVHGVNPVFLVEKIIRERILDSLYWKKDCFHLNALTILDKAVALRMVGTYSNVNRTKPCIFMCLLLKMLQIQPSPEIVNYLLRQPHFKYVTALAALYVRLTSSSVQVYKTLEPLLEDYRKLVLFDGMKKRLIHMDELVDDLLTKEKFCDLMMPRLVDRLQLEEQELIDPRESVLQEEFEKELEDGL</sequence>
<dbReference type="PANTHER" id="PTHR23142">
    <property type="entry name" value="PRE-MRNA-SPLICING FACTOR 38A-RELATED"/>
    <property type="match status" value="1"/>
</dbReference>
<dbReference type="GO" id="GO:0005681">
    <property type="term" value="C:spliceosomal complex"/>
    <property type="evidence" value="ECO:0007669"/>
    <property type="project" value="UniProtKB-KW"/>
</dbReference>
<keyword evidence="6 7" id="KW-0539">Nucleus</keyword>
<proteinExistence type="inferred from homology"/>
<comment type="function">
    <text evidence="7">Required for pre-mRNA splicing.</text>
</comment>
<keyword evidence="5 7" id="KW-0508">mRNA splicing</keyword>
<organism evidence="8 9">
    <name type="scientific">Kuraishia capsulata CBS 1993</name>
    <dbReference type="NCBI Taxonomy" id="1382522"/>
    <lineage>
        <taxon>Eukaryota</taxon>
        <taxon>Fungi</taxon>
        <taxon>Dikarya</taxon>
        <taxon>Ascomycota</taxon>
        <taxon>Saccharomycotina</taxon>
        <taxon>Pichiomycetes</taxon>
        <taxon>Pichiales</taxon>
        <taxon>Pichiaceae</taxon>
        <taxon>Kuraishia</taxon>
    </lineage>
</organism>
<protein>
    <recommendedName>
        <fullName evidence="7">Pre-mRNA-splicing factor 38</fullName>
    </recommendedName>
</protein>
<gene>
    <name evidence="8" type="ORF">KUCA_T00002105001</name>
</gene>
<dbReference type="Pfam" id="PF03371">
    <property type="entry name" value="PRP38"/>
    <property type="match status" value="1"/>
</dbReference>
<keyword evidence="9" id="KW-1185">Reference proteome</keyword>
<accession>W6MI80</accession>
<evidence type="ECO:0000313" key="8">
    <source>
        <dbReference type="EMBL" id="CDK26134.1"/>
    </source>
</evidence>
<dbReference type="GO" id="GO:0046540">
    <property type="term" value="C:U4/U6 x U5 tri-snRNP complex"/>
    <property type="evidence" value="ECO:0007669"/>
    <property type="project" value="EnsemblFungi"/>
</dbReference>
<evidence type="ECO:0000256" key="5">
    <source>
        <dbReference type="ARBA" id="ARBA00023187"/>
    </source>
</evidence>